<dbReference type="InterPro" id="IPR029063">
    <property type="entry name" value="SAM-dependent_MTases_sf"/>
</dbReference>
<reference evidence="3" key="1">
    <citation type="journal article" date="2021" name="PeerJ">
        <title>Extensive microbial diversity within the chicken gut microbiome revealed by metagenomics and culture.</title>
        <authorList>
            <person name="Gilroy R."/>
            <person name="Ravi A."/>
            <person name="Getino M."/>
            <person name="Pursley I."/>
            <person name="Horton D.L."/>
            <person name="Alikhan N.F."/>
            <person name="Baker D."/>
            <person name="Gharbi K."/>
            <person name="Hall N."/>
            <person name="Watson M."/>
            <person name="Adriaenssens E.M."/>
            <person name="Foster-Nyarko E."/>
            <person name="Jarju S."/>
            <person name="Secka A."/>
            <person name="Antonio M."/>
            <person name="Oren A."/>
            <person name="Chaudhuri R.R."/>
            <person name="La Ragione R."/>
            <person name="Hildebrand F."/>
            <person name="Pallen M.J."/>
        </authorList>
    </citation>
    <scope>NUCLEOTIDE SEQUENCE</scope>
    <source>
        <strain evidence="3">ChiHejej3B27-3195</strain>
    </source>
</reference>
<dbReference type="CDD" id="cd02440">
    <property type="entry name" value="AdoMet_MTases"/>
    <property type="match status" value="1"/>
</dbReference>
<dbReference type="SUPFAM" id="SSF56645">
    <property type="entry name" value="Acyl-CoA dehydrogenase NM domain-like"/>
    <property type="match status" value="1"/>
</dbReference>
<dbReference type="AlphaFoldDB" id="A0A9D1S0I8"/>
<dbReference type="Pfam" id="PF05401">
    <property type="entry name" value="NodS"/>
    <property type="match status" value="1"/>
</dbReference>
<dbReference type="InterPro" id="IPR009100">
    <property type="entry name" value="AcylCoA_DH/oxidase_NM_dom_sf"/>
</dbReference>
<dbReference type="Gene3D" id="3.40.50.10320">
    <property type="entry name" value="LmbE-like"/>
    <property type="match status" value="1"/>
</dbReference>
<evidence type="ECO:0000259" key="2">
    <source>
        <dbReference type="Pfam" id="PF02770"/>
    </source>
</evidence>
<evidence type="ECO:0000256" key="1">
    <source>
        <dbReference type="ARBA" id="ARBA00022833"/>
    </source>
</evidence>
<protein>
    <submittedName>
        <fullName evidence="3">PIG-L family deacetylase</fullName>
    </submittedName>
</protein>
<feature type="domain" description="Acyl-CoA oxidase/dehydrogenase middle" evidence="2">
    <location>
        <begin position="103"/>
        <end position="177"/>
    </location>
</feature>
<sequence length="851" mass="91282">MTWTPGPQPSQEEPPTTALDDVRQRTLAHLRRGPLPLPGSGATLERWRALASMTGDDVVAGRLAEAHLDAAAISTDMGRPDLIQKDQLWGVWAAEPPQPVLSARLENEGWVLEGTKPWCSGASLCTHALVTARTQPSSEVMLFAVDLSHEGVEPVPGTWHAVGMGRSDSGQVTFQDVPAHALGTHAQYLERPGFWLGGIGVAACWFGGARAVAEPLLERARSDRAGEILRAHAGAVAAELSAGWSLLAAAAQQADEDPDDQRGTAQARALLVRTRLDRMASTVIERTGRALGPGPLCSDAQHAQRVADLEIYIRQTHAEHDEAAIPGSLGPHTSWEDLLGFRPSPQAEAARLFQGAEGPAVPLEALMAYDSRVPQWEAGDVDEQGRWAPHDMPGLLVVAPHPDDEILGASALLGGALRAGSQITVLAVSDGEGSHIDVDQSPETASLAEIRTAESREALDLLADSIRAAASPTGVTSEAPGADGSARSPIVRERLRLPDGDVASYQEQLTEALVGALGGMPAGTVVAAPLPTDGHPDHDASGRAAEAAAGRTGAGLVHYPVWLWHHSAPEDAESEVPWQLARSIPVDADLQQARTHAMACYASQVRGDLGAVADREPGEPMLPPQTLKTVLREQQIVFPYPAPDFRALYRESPDPWRLSSRWYEERKYDLTMSVLPRRRFARAYEPGCSIGVLTQRLAARCDELISADLIEEAARATAARVPDDHVQVRHAGVDEWPEGTFDLIVLSELAYYLLPGTWERTLENARTTLAPEGVLVSVHWRRPDPGALRHAQRIRQDLRSVPGWVLHGSYDDADMLIDVVGPPAPSVAEAEFLRQATSEAGQETATGAGGR</sequence>
<dbReference type="InterPro" id="IPR003737">
    <property type="entry name" value="GlcNAc_PI_deacetylase-related"/>
</dbReference>
<keyword evidence="1" id="KW-0862">Zinc</keyword>
<dbReference type="InterPro" id="IPR006091">
    <property type="entry name" value="Acyl-CoA_Oxase/DH_mid-dom"/>
</dbReference>
<dbReference type="Pfam" id="PF02770">
    <property type="entry name" value="Acyl-CoA_dh_M"/>
    <property type="match status" value="1"/>
</dbReference>
<dbReference type="Proteomes" id="UP000824151">
    <property type="component" value="Unassembled WGS sequence"/>
</dbReference>
<dbReference type="GO" id="GO:0016811">
    <property type="term" value="F:hydrolase activity, acting on carbon-nitrogen (but not peptide) bonds, in linear amides"/>
    <property type="evidence" value="ECO:0007669"/>
    <property type="project" value="TreeGrafter"/>
</dbReference>
<dbReference type="GO" id="GO:0009312">
    <property type="term" value="P:oligosaccharide biosynthetic process"/>
    <property type="evidence" value="ECO:0007669"/>
    <property type="project" value="InterPro"/>
</dbReference>
<reference evidence="3" key="2">
    <citation type="submission" date="2021-04" db="EMBL/GenBank/DDBJ databases">
        <authorList>
            <person name="Gilroy R."/>
        </authorList>
    </citation>
    <scope>NUCLEOTIDE SEQUENCE</scope>
    <source>
        <strain evidence="3">ChiHejej3B27-3195</strain>
    </source>
</reference>
<dbReference type="GO" id="GO:0016137">
    <property type="term" value="P:glycoside metabolic process"/>
    <property type="evidence" value="ECO:0007669"/>
    <property type="project" value="UniProtKB-ARBA"/>
</dbReference>
<dbReference type="InterPro" id="IPR024078">
    <property type="entry name" value="LmbE-like_dom_sf"/>
</dbReference>
<dbReference type="InterPro" id="IPR008715">
    <property type="entry name" value="SAM-MeTfrase_NodS-like"/>
</dbReference>
<evidence type="ECO:0000313" key="3">
    <source>
        <dbReference type="EMBL" id="HIW99388.1"/>
    </source>
</evidence>
<dbReference type="Gene3D" id="3.40.50.150">
    <property type="entry name" value="Vaccinia Virus protein VP39"/>
    <property type="match status" value="1"/>
</dbReference>
<dbReference type="PANTHER" id="PTHR12993">
    <property type="entry name" value="N-ACETYLGLUCOSAMINYL-PHOSPHATIDYLINOSITOL DE-N-ACETYLASE-RELATED"/>
    <property type="match status" value="1"/>
</dbReference>
<dbReference type="Pfam" id="PF02585">
    <property type="entry name" value="PIG-L"/>
    <property type="match status" value="1"/>
</dbReference>
<dbReference type="GO" id="GO:0016627">
    <property type="term" value="F:oxidoreductase activity, acting on the CH-CH group of donors"/>
    <property type="evidence" value="ECO:0007669"/>
    <property type="project" value="InterPro"/>
</dbReference>
<dbReference type="GO" id="GO:0008757">
    <property type="term" value="F:S-adenosylmethionine-dependent methyltransferase activity"/>
    <property type="evidence" value="ECO:0007669"/>
    <property type="project" value="InterPro"/>
</dbReference>
<dbReference type="Gene3D" id="2.40.110.10">
    <property type="entry name" value="Butyryl-CoA Dehydrogenase, subunit A, domain 2"/>
    <property type="match status" value="1"/>
</dbReference>
<dbReference type="PANTHER" id="PTHR12993:SF29">
    <property type="entry name" value="BLR3841 PROTEIN"/>
    <property type="match status" value="1"/>
</dbReference>
<dbReference type="EMBL" id="DXGD01000164">
    <property type="protein sequence ID" value="HIW99388.1"/>
    <property type="molecule type" value="Genomic_DNA"/>
</dbReference>
<dbReference type="InterPro" id="IPR046373">
    <property type="entry name" value="Acyl-CoA_Oxase/DH_mid-dom_sf"/>
</dbReference>
<dbReference type="SUPFAM" id="SSF53335">
    <property type="entry name" value="S-adenosyl-L-methionine-dependent methyltransferases"/>
    <property type="match status" value="1"/>
</dbReference>
<name>A0A9D1S0I8_9MICC</name>
<gene>
    <name evidence="3" type="ORF">H9871_04525</name>
</gene>
<evidence type="ECO:0000313" key="4">
    <source>
        <dbReference type="Proteomes" id="UP000824151"/>
    </source>
</evidence>
<proteinExistence type="predicted"/>
<dbReference type="SUPFAM" id="SSF102588">
    <property type="entry name" value="LmbE-like"/>
    <property type="match status" value="1"/>
</dbReference>
<organism evidence="3 4">
    <name type="scientific">Candidatus Nesterenkonia stercoripullorum</name>
    <dbReference type="NCBI Taxonomy" id="2838701"/>
    <lineage>
        <taxon>Bacteria</taxon>
        <taxon>Bacillati</taxon>
        <taxon>Actinomycetota</taxon>
        <taxon>Actinomycetes</taxon>
        <taxon>Micrococcales</taxon>
        <taxon>Micrococcaceae</taxon>
        <taxon>Nesterenkonia</taxon>
    </lineage>
</organism>
<comment type="caution">
    <text evidence="3">The sequence shown here is derived from an EMBL/GenBank/DDBJ whole genome shotgun (WGS) entry which is preliminary data.</text>
</comment>
<accession>A0A9D1S0I8</accession>